<evidence type="ECO:0000259" key="4">
    <source>
        <dbReference type="Pfam" id="PF00588"/>
    </source>
</evidence>
<dbReference type="EMBL" id="CDMY01000447">
    <property type="protein sequence ID" value="CEM13751.1"/>
    <property type="molecule type" value="Genomic_DNA"/>
</dbReference>
<evidence type="ECO:0000313" key="5">
    <source>
        <dbReference type="EMBL" id="CEM13751.1"/>
    </source>
</evidence>
<dbReference type="Gene3D" id="3.40.1280.10">
    <property type="match status" value="1"/>
</dbReference>
<organism evidence="5 6">
    <name type="scientific">Vitrella brassicaformis (strain CCMP3155)</name>
    <dbReference type="NCBI Taxonomy" id="1169540"/>
    <lineage>
        <taxon>Eukaryota</taxon>
        <taxon>Sar</taxon>
        <taxon>Alveolata</taxon>
        <taxon>Colpodellida</taxon>
        <taxon>Vitrellaceae</taxon>
        <taxon>Vitrella</taxon>
    </lineage>
</organism>
<keyword evidence="6" id="KW-1185">Reference proteome</keyword>
<evidence type="ECO:0000256" key="2">
    <source>
        <dbReference type="ARBA" id="ARBA00022679"/>
    </source>
</evidence>
<dbReference type="AlphaFoldDB" id="A0A0G4FJF5"/>
<dbReference type="VEuPathDB" id="CryptoDB:Vbra_15568"/>
<feature type="region of interest" description="Disordered" evidence="3">
    <location>
        <begin position="1"/>
        <end position="26"/>
    </location>
</feature>
<reference evidence="5 6" key="1">
    <citation type="submission" date="2014-11" db="EMBL/GenBank/DDBJ databases">
        <authorList>
            <person name="Zhu J."/>
            <person name="Qi W."/>
            <person name="Song R."/>
        </authorList>
    </citation>
    <scope>NUCLEOTIDE SEQUENCE [LARGE SCALE GENOMIC DNA]</scope>
</reference>
<dbReference type="GO" id="GO:0008173">
    <property type="term" value="F:RNA methyltransferase activity"/>
    <property type="evidence" value="ECO:0007669"/>
    <property type="project" value="InterPro"/>
</dbReference>
<dbReference type="PhylomeDB" id="A0A0G4FJF5"/>
<accession>A0A0G4FJF5</accession>
<dbReference type="OMA" id="TSPCANE"/>
<evidence type="ECO:0000256" key="3">
    <source>
        <dbReference type="SAM" id="MobiDB-lite"/>
    </source>
</evidence>
<dbReference type="GO" id="GO:0005829">
    <property type="term" value="C:cytosol"/>
    <property type="evidence" value="ECO:0007669"/>
    <property type="project" value="TreeGrafter"/>
</dbReference>
<protein>
    <recommendedName>
        <fullName evidence="4">tRNA/rRNA methyltransferase SpoU type domain-containing protein</fullName>
    </recommendedName>
</protein>
<gene>
    <name evidence="5" type="ORF">Vbra_15568</name>
</gene>
<dbReference type="Proteomes" id="UP000041254">
    <property type="component" value="Unassembled WGS sequence"/>
</dbReference>
<name>A0A0G4FJF5_VITBC</name>
<dbReference type="InterPro" id="IPR029028">
    <property type="entry name" value="Alpha/beta_knot_MTases"/>
</dbReference>
<proteinExistence type="predicted"/>
<feature type="domain" description="tRNA/rRNA methyltransferase SpoU type" evidence="4">
    <location>
        <begin position="204"/>
        <end position="343"/>
    </location>
</feature>
<keyword evidence="2" id="KW-0808">Transferase</keyword>
<dbReference type="CDD" id="cd18095">
    <property type="entry name" value="SpoU-like_rRNA-MTase"/>
    <property type="match status" value="1"/>
</dbReference>
<feature type="compositionally biased region" description="Polar residues" evidence="3">
    <location>
        <begin position="1"/>
        <end position="11"/>
    </location>
</feature>
<dbReference type="STRING" id="1169540.A0A0G4FJF5"/>
<dbReference type="GO" id="GO:0006396">
    <property type="term" value="P:RNA processing"/>
    <property type="evidence" value="ECO:0007669"/>
    <property type="project" value="InterPro"/>
</dbReference>
<dbReference type="SUPFAM" id="SSF75217">
    <property type="entry name" value="alpha/beta knot"/>
    <property type="match status" value="1"/>
</dbReference>
<dbReference type="GO" id="GO:0003723">
    <property type="term" value="F:RNA binding"/>
    <property type="evidence" value="ECO:0007669"/>
    <property type="project" value="InterPro"/>
</dbReference>
<evidence type="ECO:0000313" key="6">
    <source>
        <dbReference type="Proteomes" id="UP000041254"/>
    </source>
</evidence>
<sequence>MKSSDAANSTCHAPADGEERAANGCADPPGLVNHEVVVIATADDERVELYKMKKGRNELVYSAKRREMFDRGMNYVVAMSDKATRRAFQGKQRCLSVLVSLELFESLRDDLEALSLDGPVLTCPRALISEIVGMPLNHDHAIGALFDLQGSQIADYPMAGERSERSVKRPSIRDGTAAEKALGQRIKEWEQRVDLILANMRPPFLVLADVRSADNVGTLLRTAFSFGLRSIVMTDVSWAGCNARAARVSIGSLFHFDICHCPEATLPRVIQQMKQMGITVYGTSPCANEFLHGHDDDNWAAVVGNEDTGASDAVLSACTEVVSIPQMAGDSLTVSHAAAIALYELTKTSLKRQLRGGEGCAG</sequence>
<keyword evidence="1" id="KW-0489">Methyltransferase</keyword>
<dbReference type="GO" id="GO:0032259">
    <property type="term" value="P:methylation"/>
    <property type="evidence" value="ECO:0007669"/>
    <property type="project" value="UniProtKB-KW"/>
</dbReference>
<dbReference type="PANTHER" id="PTHR46429">
    <property type="entry name" value="23S RRNA (GUANOSINE-2'-O-)-METHYLTRANSFERASE RLMB"/>
    <property type="match status" value="1"/>
</dbReference>
<dbReference type="InterPro" id="IPR001537">
    <property type="entry name" value="SpoU_MeTrfase"/>
</dbReference>
<dbReference type="PANTHER" id="PTHR46429:SF1">
    <property type="entry name" value="23S RRNA (GUANOSINE-2'-O-)-METHYLTRANSFERASE RLMB"/>
    <property type="match status" value="1"/>
</dbReference>
<dbReference type="InterPro" id="IPR004441">
    <property type="entry name" value="rRNA_MeTrfase_TrmH"/>
</dbReference>
<dbReference type="Pfam" id="PF00588">
    <property type="entry name" value="SpoU_methylase"/>
    <property type="match status" value="1"/>
</dbReference>
<dbReference type="InterPro" id="IPR029026">
    <property type="entry name" value="tRNA_m1G_MTases_N"/>
</dbReference>
<dbReference type="OrthoDB" id="420829at2759"/>
<evidence type="ECO:0000256" key="1">
    <source>
        <dbReference type="ARBA" id="ARBA00022603"/>
    </source>
</evidence>
<dbReference type="InParanoid" id="A0A0G4FJF5"/>